<comment type="caution">
    <text evidence="1">The sequence shown here is derived from an EMBL/GenBank/DDBJ whole genome shotgun (WGS) entry which is preliminary data.</text>
</comment>
<dbReference type="EMBL" id="CAIIXF020000003">
    <property type="protein sequence ID" value="CAH1779350.1"/>
    <property type="molecule type" value="Genomic_DNA"/>
</dbReference>
<reference evidence="1" key="1">
    <citation type="submission" date="2022-03" db="EMBL/GenBank/DDBJ databases">
        <authorList>
            <person name="Martin C."/>
        </authorList>
    </citation>
    <scope>NUCLEOTIDE SEQUENCE</scope>
</reference>
<dbReference type="CDD" id="cd22823">
    <property type="entry name" value="Gal_Rha_Lectin"/>
    <property type="match status" value="1"/>
</dbReference>
<dbReference type="InterPro" id="IPR043159">
    <property type="entry name" value="Lectin_gal-bd_sf"/>
</dbReference>
<protein>
    <submittedName>
        <fullName evidence="1">Uncharacterized protein</fullName>
    </submittedName>
</protein>
<organism evidence="1 2">
    <name type="scientific">Owenia fusiformis</name>
    <name type="common">Polychaete worm</name>
    <dbReference type="NCBI Taxonomy" id="6347"/>
    <lineage>
        <taxon>Eukaryota</taxon>
        <taxon>Metazoa</taxon>
        <taxon>Spiralia</taxon>
        <taxon>Lophotrochozoa</taxon>
        <taxon>Annelida</taxon>
        <taxon>Polychaeta</taxon>
        <taxon>Sedentaria</taxon>
        <taxon>Canalipalpata</taxon>
        <taxon>Sabellida</taxon>
        <taxon>Oweniida</taxon>
        <taxon>Oweniidae</taxon>
        <taxon>Owenia</taxon>
    </lineage>
</organism>
<dbReference type="Gene3D" id="2.60.120.740">
    <property type="match status" value="1"/>
</dbReference>
<evidence type="ECO:0000313" key="1">
    <source>
        <dbReference type="EMBL" id="CAH1779350.1"/>
    </source>
</evidence>
<name>A0A8J1XSM2_OWEFU</name>
<accession>A0A8J1XSM2</accession>
<proteinExistence type="predicted"/>
<dbReference type="AlphaFoldDB" id="A0A8J1XSM2"/>
<sequence length="815" mass="91434">MYKGYLPTSCEQEIMYWRPEVRNCNGQSTCTITSSPTGECSKWWGTNRRNYEEICYNCKMFDRKCANENLTLTCPYQYLIKVIEVEVGTTGSNGDCHNSKPLCKDGSNDPGSLDYGYANTSPKDINGRFTDVQNVCNNKQICTLEVYLFPGAICKEIAPYNYEKVTYECEYNPYTTETLPTTNNPDLTTESPTEVITKLGVTTTAGITTKYATIQDITTKPLKTQKITTQPWVTTKLTTQTVSTRSETIAQDVTTWQPTTQYDATTQMSTKDVTNHENMTQVTQEISPEVVTAHELTTQDSPISAEASIFATNEVTNAVHPTIASSANGTSVNFNMAQKTSVATIVVPTVIGIAALTLMLIVLMLLMRKRRRDTKYNKRDNGETNSTYNNVAFNNEGDGKIDIGIEEHNTEVNGTEHDTDTNVGQLIDNDIYDTGTSKSVKKSDPRFIIKREDKNGDPYTIIEKPSKRSKKLVIEKPENGTHTIVQAGNKPGVANDTLPTEAYELTTYNTRSPGRNFRTVHTNDSLNEYEYDTPIDVDSKYIVEDNKGVIENFKSNDSNTHIGLCHKPRILEEKIEHKGLDQLGLTNTNVDYDQAVSAQPEYVYQEVKEQAHDSPNVGYDQAVSAQPEYVYQEVKEQAHDSPNVDYDQAVTVQPEYVYQEVKKRAHDSPNVDYDQAVCAQPENVYQEVKEQAHDLPNVDYDSAVAEQSGNVSKAMAICLNDNSSDDDKIKINAYTEPVYNSLSIGNKNKIKHAISPREKHPTDNYSVLSNTNNFKEQQNMPRSHDKEQCQQLNDSYMATNAIEMLDNELYTGGKF</sequence>
<keyword evidence="2" id="KW-1185">Reference proteome</keyword>
<gene>
    <name evidence="1" type="ORF">OFUS_LOCUS6167</name>
</gene>
<evidence type="ECO:0000313" key="2">
    <source>
        <dbReference type="Proteomes" id="UP000749559"/>
    </source>
</evidence>
<dbReference type="Proteomes" id="UP000749559">
    <property type="component" value="Unassembled WGS sequence"/>
</dbReference>